<dbReference type="AlphaFoldDB" id="A0A383C176"/>
<proteinExistence type="predicted"/>
<dbReference type="SUPFAM" id="SSF51569">
    <property type="entry name" value="Aldolase"/>
    <property type="match status" value="1"/>
</dbReference>
<dbReference type="Gene3D" id="3.20.20.70">
    <property type="entry name" value="Aldolase class I"/>
    <property type="match status" value="1"/>
</dbReference>
<dbReference type="EC" id="2.3.3.21" evidence="4"/>
<sequence>YFVGKGKSVVFDAEHFFDGFKIDPDYSLQCLATAVRAGASTLALCDTNGGITQQQLLKALQAVQEKVPDIRLGIHCHDDAGLAVANSMAAVEQGVWQIQGCINGYGERCGNADLLTIIANLKLKMGLDVVEDEQLARLSEISHFVSELANLSPDPQAPYVGTSAFAHKAGYHVAALAKDPQSYQHIDPELVGNGARVLVSELSGQRNLKTKLAELDVEYPFTDQEIRNLLEVVKQKESEGFQY</sequence>
<protein>
    <recommendedName>
        <fullName evidence="2">(R)-citramalate synthase</fullName>
        <ecNumber evidence="4">2.3.3.21</ecNumber>
    </recommendedName>
</protein>
<evidence type="ECO:0000256" key="1">
    <source>
        <dbReference type="ARBA" id="ARBA00004743"/>
    </source>
</evidence>
<dbReference type="GO" id="GO:0009097">
    <property type="term" value="P:isoleucine biosynthetic process"/>
    <property type="evidence" value="ECO:0007669"/>
    <property type="project" value="UniProtKB-UniPathway"/>
</dbReference>
<feature type="domain" description="Pyruvate carboxyltransferase" evidence="5">
    <location>
        <begin position="1"/>
        <end position="136"/>
    </location>
</feature>
<dbReference type="InterPro" id="IPR000891">
    <property type="entry name" value="PYR_CT"/>
</dbReference>
<comment type="pathway">
    <text evidence="1">Amino-acid biosynthesis; L-isoleucine biosynthesis; 2-oxobutanoate from pyruvate: step 1/3.</text>
</comment>
<evidence type="ECO:0000313" key="6">
    <source>
        <dbReference type="EMBL" id="SVE25833.1"/>
    </source>
</evidence>
<gene>
    <name evidence="6" type="ORF">METZ01_LOCUS478687</name>
</gene>
<feature type="non-terminal residue" evidence="6">
    <location>
        <position position="243"/>
    </location>
</feature>
<accession>A0A383C176</accession>
<evidence type="ECO:0000256" key="4">
    <source>
        <dbReference type="ARBA" id="ARBA00034330"/>
    </source>
</evidence>
<dbReference type="InterPro" id="IPR002034">
    <property type="entry name" value="AIPM/Hcit_synth_CS"/>
</dbReference>
<evidence type="ECO:0000256" key="3">
    <source>
        <dbReference type="ARBA" id="ARBA00022679"/>
    </source>
</evidence>
<evidence type="ECO:0000259" key="5">
    <source>
        <dbReference type="PROSITE" id="PS50991"/>
    </source>
</evidence>
<evidence type="ECO:0000256" key="2">
    <source>
        <dbReference type="ARBA" id="ARBA00022325"/>
    </source>
</evidence>
<dbReference type="PROSITE" id="PS00816">
    <property type="entry name" value="AIPM_HOMOCIT_SYNTH_2"/>
    <property type="match status" value="1"/>
</dbReference>
<dbReference type="UniPathway" id="UPA00047">
    <property type="reaction ID" value="UER00066"/>
</dbReference>
<organism evidence="6">
    <name type="scientific">marine metagenome</name>
    <dbReference type="NCBI Taxonomy" id="408172"/>
    <lineage>
        <taxon>unclassified sequences</taxon>
        <taxon>metagenomes</taxon>
        <taxon>ecological metagenomes</taxon>
    </lineage>
</organism>
<dbReference type="Pfam" id="PF22617">
    <property type="entry name" value="HCS_D2"/>
    <property type="match status" value="1"/>
</dbReference>
<dbReference type="Gene3D" id="1.10.238.260">
    <property type="match status" value="1"/>
</dbReference>
<reference evidence="6" key="1">
    <citation type="submission" date="2018-05" db="EMBL/GenBank/DDBJ databases">
        <authorList>
            <person name="Lanie J.A."/>
            <person name="Ng W.-L."/>
            <person name="Kazmierczak K.M."/>
            <person name="Andrzejewski T.M."/>
            <person name="Davidsen T.M."/>
            <person name="Wayne K.J."/>
            <person name="Tettelin H."/>
            <person name="Glass J.I."/>
            <person name="Rusch D."/>
            <person name="Podicherti R."/>
            <person name="Tsui H.-C.T."/>
            <person name="Winkler M.E."/>
        </authorList>
    </citation>
    <scope>NUCLEOTIDE SEQUENCE</scope>
</reference>
<name>A0A383C176_9ZZZZ</name>
<dbReference type="PROSITE" id="PS50991">
    <property type="entry name" value="PYR_CT"/>
    <property type="match status" value="1"/>
</dbReference>
<dbReference type="GO" id="GO:0043714">
    <property type="term" value="F:(R)-citramalate synthase activity"/>
    <property type="evidence" value="ECO:0007669"/>
    <property type="project" value="UniProtKB-EC"/>
</dbReference>
<dbReference type="InterPro" id="IPR005675">
    <property type="entry name" value="Citramal_synthase"/>
</dbReference>
<keyword evidence="3" id="KW-0808">Transferase</keyword>
<dbReference type="GO" id="GO:0046912">
    <property type="term" value="F:acyltransferase activity, acyl groups converted into alkyl on transfer"/>
    <property type="evidence" value="ECO:0007669"/>
    <property type="project" value="InterPro"/>
</dbReference>
<dbReference type="PANTHER" id="PTHR43538:SF1">
    <property type="entry name" value="(R)-CITRAMALATE SYNTHASE"/>
    <property type="match status" value="1"/>
</dbReference>
<dbReference type="InterPro" id="IPR013785">
    <property type="entry name" value="Aldolase_TIM"/>
</dbReference>
<feature type="non-terminal residue" evidence="6">
    <location>
        <position position="1"/>
    </location>
</feature>
<dbReference type="InterPro" id="IPR054691">
    <property type="entry name" value="LeuA/HCS_post-cat"/>
</dbReference>
<dbReference type="EMBL" id="UINC01204902">
    <property type="protein sequence ID" value="SVE25833.1"/>
    <property type="molecule type" value="Genomic_DNA"/>
</dbReference>
<dbReference type="PANTHER" id="PTHR43538">
    <property type="entry name" value="ALPHA-IPM SYNTHASE/HOMOCITRATE SYNTHASE"/>
    <property type="match status" value="1"/>
</dbReference>
<dbReference type="Pfam" id="PF00682">
    <property type="entry name" value="HMGL-like"/>
    <property type="match status" value="1"/>
</dbReference>